<protein>
    <recommendedName>
        <fullName evidence="4">Lipocalin-like domain-containing protein</fullName>
    </recommendedName>
</protein>
<feature type="signal peptide" evidence="1">
    <location>
        <begin position="1"/>
        <end position="18"/>
    </location>
</feature>
<evidence type="ECO:0000313" key="3">
    <source>
        <dbReference type="Proteomes" id="UP001319104"/>
    </source>
</evidence>
<name>A0AAP2CHX1_9BACT</name>
<organism evidence="2 3">
    <name type="scientific">Litoribacter ruber</name>
    <dbReference type="NCBI Taxonomy" id="702568"/>
    <lineage>
        <taxon>Bacteria</taxon>
        <taxon>Pseudomonadati</taxon>
        <taxon>Bacteroidota</taxon>
        <taxon>Cytophagia</taxon>
        <taxon>Cytophagales</taxon>
        <taxon>Cyclobacteriaceae</taxon>
        <taxon>Litoribacter</taxon>
    </lineage>
</organism>
<dbReference type="Proteomes" id="UP001319104">
    <property type="component" value="Unassembled WGS sequence"/>
</dbReference>
<dbReference type="EMBL" id="JAHCMY010000002">
    <property type="protein sequence ID" value="MBS9523571.1"/>
    <property type="molecule type" value="Genomic_DNA"/>
</dbReference>
<keyword evidence="3" id="KW-1185">Reference proteome</keyword>
<gene>
    <name evidence="2" type="ORF">KI659_06025</name>
</gene>
<proteinExistence type="predicted"/>
<sequence>MNWMKTFSLLVVSFLVFACSDDPTPDVTTLHGKWEIREYQSGWDIDWVETYHFEPNGSFQHSLIAKEPGSDVELGYTTYRYGNFHIQNQALQLTDLVLFISLSDIQEGWYSPKEELVKTDFGVNTQSINFTLQNNNTELVLEECPTFECEEITYKVFLRVQ</sequence>
<keyword evidence="1" id="KW-0732">Signal</keyword>
<dbReference type="RefSeq" id="WP_213944457.1">
    <property type="nucleotide sequence ID" value="NZ_JAHCMY010000002.1"/>
</dbReference>
<dbReference type="PROSITE" id="PS51257">
    <property type="entry name" value="PROKAR_LIPOPROTEIN"/>
    <property type="match status" value="1"/>
</dbReference>
<evidence type="ECO:0008006" key="4">
    <source>
        <dbReference type="Google" id="ProtNLM"/>
    </source>
</evidence>
<evidence type="ECO:0000313" key="2">
    <source>
        <dbReference type="EMBL" id="MBS9523571.1"/>
    </source>
</evidence>
<reference evidence="2 3" key="1">
    <citation type="submission" date="2021-05" db="EMBL/GenBank/DDBJ databases">
        <authorList>
            <person name="Zhang Z.D."/>
            <person name="Osman G."/>
        </authorList>
    </citation>
    <scope>NUCLEOTIDE SEQUENCE [LARGE SCALE GENOMIC DNA]</scope>
    <source>
        <strain evidence="2 3">KCTC 32217</strain>
    </source>
</reference>
<evidence type="ECO:0000256" key="1">
    <source>
        <dbReference type="SAM" id="SignalP"/>
    </source>
</evidence>
<dbReference type="AlphaFoldDB" id="A0AAP2CHX1"/>
<feature type="chain" id="PRO_5042843292" description="Lipocalin-like domain-containing protein" evidence="1">
    <location>
        <begin position="19"/>
        <end position="161"/>
    </location>
</feature>
<comment type="caution">
    <text evidence="2">The sequence shown here is derived from an EMBL/GenBank/DDBJ whole genome shotgun (WGS) entry which is preliminary data.</text>
</comment>
<accession>A0AAP2CHX1</accession>